<keyword evidence="1" id="KW-0678">Repressor</keyword>
<dbReference type="Gene3D" id="1.10.357.10">
    <property type="entry name" value="Tetracycline Repressor, domain 2"/>
    <property type="match status" value="1"/>
</dbReference>
<dbReference type="InterPro" id="IPR050109">
    <property type="entry name" value="HTH-type_TetR-like_transc_reg"/>
</dbReference>
<accession>A0A3S2UYL5</accession>
<protein>
    <submittedName>
        <fullName evidence="7">TetR/AcrR family transcriptional regulator</fullName>
    </submittedName>
</protein>
<dbReference type="AlphaFoldDB" id="A0A3S2UYL5"/>
<keyword evidence="8" id="KW-1185">Reference proteome</keyword>
<dbReference type="InterPro" id="IPR009057">
    <property type="entry name" value="Homeodomain-like_sf"/>
</dbReference>
<dbReference type="SUPFAM" id="SSF46689">
    <property type="entry name" value="Homeodomain-like"/>
    <property type="match status" value="1"/>
</dbReference>
<evidence type="ECO:0000256" key="2">
    <source>
        <dbReference type="ARBA" id="ARBA00023015"/>
    </source>
</evidence>
<gene>
    <name evidence="7" type="ORF">EOD73_14700</name>
</gene>
<evidence type="ECO:0000313" key="7">
    <source>
        <dbReference type="EMBL" id="RVT83811.1"/>
    </source>
</evidence>
<dbReference type="InterPro" id="IPR036271">
    <property type="entry name" value="Tet_transcr_reg_TetR-rel_C_sf"/>
</dbReference>
<name>A0A3S2UYL5_9BURK</name>
<dbReference type="PANTHER" id="PTHR30055">
    <property type="entry name" value="HTH-TYPE TRANSCRIPTIONAL REGULATOR RUTR"/>
    <property type="match status" value="1"/>
</dbReference>
<comment type="caution">
    <text evidence="7">The sequence shown here is derived from an EMBL/GenBank/DDBJ whole genome shotgun (WGS) entry which is preliminary data.</text>
</comment>
<dbReference type="PANTHER" id="PTHR30055:SF175">
    <property type="entry name" value="HTH-TYPE TRANSCRIPTIONAL REPRESSOR KSTR2"/>
    <property type="match status" value="1"/>
</dbReference>
<dbReference type="SUPFAM" id="SSF48498">
    <property type="entry name" value="Tetracyclin repressor-like, C-terminal domain"/>
    <property type="match status" value="1"/>
</dbReference>
<dbReference type="Gene3D" id="1.10.10.60">
    <property type="entry name" value="Homeodomain-like"/>
    <property type="match status" value="1"/>
</dbReference>
<evidence type="ECO:0000256" key="5">
    <source>
        <dbReference type="PROSITE-ProRule" id="PRU00335"/>
    </source>
</evidence>
<evidence type="ECO:0000313" key="8">
    <source>
        <dbReference type="Proteomes" id="UP000288587"/>
    </source>
</evidence>
<reference evidence="7 8" key="1">
    <citation type="submission" date="2019-01" db="EMBL/GenBank/DDBJ databases">
        <authorList>
            <person name="Chen W.-M."/>
        </authorList>
    </citation>
    <scope>NUCLEOTIDE SEQUENCE [LARGE SCALE GENOMIC DNA]</scope>
    <source>
        <strain evidence="7 8">CCP-18</strain>
    </source>
</reference>
<keyword evidence="2" id="KW-0805">Transcription regulation</keyword>
<dbReference type="OrthoDB" id="5293556at2"/>
<organism evidence="7 8">
    <name type="scientific">Inhella crocodyli</name>
    <dbReference type="NCBI Taxonomy" id="2499851"/>
    <lineage>
        <taxon>Bacteria</taxon>
        <taxon>Pseudomonadati</taxon>
        <taxon>Pseudomonadota</taxon>
        <taxon>Betaproteobacteria</taxon>
        <taxon>Burkholderiales</taxon>
        <taxon>Sphaerotilaceae</taxon>
        <taxon>Inhella</taxon>
    </lineage>
</organism>
<dbReference type="RefSeq" id="WP_127683775.1">
    <property type="nucleotide sequence ID" value="NZ_SACM01000004.1"/>
</dbReference>
<dbReference type="GO" id="GO:0000976">
    <property type="term" value="F:transcription cis-regulatory region binding"/>
    <property type="evidence" value="ECO:0007669"/>
    <property type="project" value="TreeGrafter"/>
</dbReference>
<feature type="domain" description="HTH tetR-type" evidence="6">
    <location>
        <begin position="5"/>
        <end position="65"/>
    </location>
</feature>
<evidence type="ECO:0000256" key="3">
    <source>
        <dbReference type="ARBA" id="ARBA00023125"/>
    </source>
</evidence>
<feature type="DNA-binding region" description="H-T-H motif" evidence="5">
    <location>
        <begin position="28"/>
        <end position="47"/>
    </location>
</feature>
<dbReference type="Pfam" id="PF00440">
    <property type="entry name" value="TetR_N"/>
    <property type="match status" value="1"/>
</dbReference>
<dbReference type="PROSITE" id="PS50977">
    <property type="entry name" value="HTH_TETR_2"/>
    <property type="match status" value="1"/>
</dbReference>
<dbReference type="InterPro" id="IPR001647">
    <property type="entry name" value="HTH_TetR"/>
</dbReference>
<evidence type="ECO:0000256" key="4">
    <source>
        <dbReference type="ARBA" id="ARBA00023163"/>
    </source>
</evidence>
<dbReference type="PRINTS" id="PR00455">
    <property type="entry name" value="HTHTETR"/>
</dbReference>
<dbReference type="Pfam" id="PF17932">
    <property type="entry name" value="TetR_C_24"/>
    <property type="match status" value="1"/>
</dbReference>
<dbReference type="GO" id="GO:0003700">
    <property type="term" value="F:DNA-binding transcription factor activity"/>
    <property type="evidence" value="ECO:0007669"/>
    <property type="project" value="TreeGrafter"/>
</dbReference>
<dbReference type="Proteomes" id="UP000288587">
    <property type="component" value="Unassembled WGS sequence"/>
</dbReference>
<dbReference type="EMBL" id="SACM01000004">
    <property type="protein sequence ID" value="RVT83811.1"/>
    <property type="molecule type" value="Genomic_DNA"/>
</dbReference>
<sequence length="198" mass="21849">MSTPTPREQDLLLVAARLFAQNGYPGTAMSQVAAACGLSKPALYHYVPDKAELLARICEAHVEKLAGLVREVQLLNLGPEQQLRALVQRFLGVYTEARHEHRVLTEDLKFLPESRQQRIRALEREVVNGFANALAAIQPKLAPAALAKPVTMLLFGMINWTYTWHRPDGALTDTQLAEIVSQLLLGGLAALQPERLPA</sequence>
<dbReference type="InterPro" id="IPR041490">
    <property type="entry name" value="KstR2_TetR_C"/>
</dbReference>
<evidence type="ECO:0000256" key="1">
    <source>
        <dbReference type="ARBA" id="ARBA00022491"/>
    </source>
</evidence>
<proteinExistence type="predicted"/>
<evidence type="ECO:0000259" key="6">
    <source>
        <dbReference type="PROSITE" id="PS50977"/>
    </source>
</evidence>
<keyword evidence="4" id="KW-0804">Transcription</keyword>
<keyword evidence="3 5" id="KW-0238">DNA-binding</keyword>